<dbReference type="Proteomes" id="UP000585638">
    <property type="component" value="Unassembled WGS sequence"/>
</dbReference>
<protein>
    <submittedName>
        <fullName evidence="1">Uncharacterized protein</fullName>
    </submittedName>
</protein>
<proteinExistence type="predicted"/>
<gene>
    <name evidence="1" type="ORF">BJ998_004998</name>
</gene>
<dbReference type="EMBL" id="JACHIR010000001">
    <property type="protein sequence ID" value="MBB5893802.1"/>
    <property type="molecule type" value="Genomic_DNA"/>
</dbReference>
<evidence type="ECO:0000313" key="1">
    <source>
        <dbReference type="EMBL" id="MBB5893802.1"/>
    </source>
</evidence>
<sequence length="35" mass="3963">MAYRCEQARLKKLKFGDAMEVTCDLGTICGRLGKR</sequence>
<dbReference type="AlphaFoldDB" id="A0A7W9KJW6"/>
<accession>A0A7W9KJW6</accession>
<reference evidence="1 2" key="1">
    <citation type="submission" date="2020-08" db="EMBL/GenBank/DDBJ databases">
        <title>Sequencing the genomes of 1000 actinobacteria strains.</title>
        <authorList>
            <person name="Klenk H.-P."/>
        </authorList>
    </citation>
    <scope>NUCLEOTIDE SEQUENCE [LARGE SCALE GENOMIC DNA]</scope>
    <source>
        <strain evidence="1 2">DSM 43851</strain>
    </source>
</reference>
<name>A0A7W9KJW6_9PSEU</name>
<organism evidence="1 2">
    <name type="scientific">Kutzneria kofuensis</name>
    <dbReference type="NCBI Taxonomy" id="103725"/>
    <lineage>
        <taxon>Bacteria</taxon>
        <taxon>Bacillati</taxon>
        <taxon>Actinomycetota</taxon>
        <taxon>Actinomycetes</taxon>
        <taxon>Pseudonocardiales</taxon>
        <taxon>Pseudonocardiaceae</taxon>
        <taxon>Kutzneria</taxon>
    </lineage>
</organism>
<evidence type="ECO:0000313" key="2">
    <source>
        <dbReference type="Proteomes" id="UP000585638"/>
    </source>
</evidence>
<keyword evidence="2" id="KW-1185">Reference proteome</keyword>
<comment type="caution">
    <text evidence="1">The sequence shown here is derived from an EMBL/GenBank/DDBJ whole genome shotgun (WGS) entry which is preliminary data.</text>
</comment>